<accession>A0A0R2FXZ1</accession>
<organism evidence="6 7">
    <name type="scientific">Weissella halotolerans DSM 20190</name>
    <dbReference type="NCBI Taxonomy" id="1123500"/>
    <lineage>
        <taxon>Bacteria</taxon>
        <taxon>Bacillati</taxon>
        <taxon>Bacillota</taxon>
        <taxon>Bacilli</taxon>
        <taxon>Lactobacillales</taxon>
        <taxon>Lactobacillaceae</taxon>
        <taxon>Weissella</taxon>
    </lineage>
</organism>
<keyword evidence="2" id="KW-0378">Hydrolase</keyword>
<feature type="transmembrane region" description="Helical" evidence="5">
    <location>
        <begin position="15"/>
        <end position="38"/>
    </location>
</feature>
<evidence type="ECO:0000256" key="4">
    <source>
        <dbReference type="PIRSR" id="PIRSR605754-1"/>
    </source>
</evidence>
<evidence type="ECO:0000256" key="2">
    <source>
        <dbReference type="ARBA" id="ARBA00022801"/>
    </source>
</evidence>
<proteinExistence type="predicted"/>
<dbReference type="RefSeq" id="WP_022791223.1">
    <property type="nucleotide sequence ID" value="NZ_ATUU01000001.1"/>
</dbReference>
<dbReference type="InterPro" id="IPR005754">
    <property type="entry name" value="Sortase"/>
</dbReference>
<dbReference type="CDD" id="cd06165">
    <property type="entry name" value="Sortase_A"/>
    <property type="match status" value="1"/>
</dbReference>
<dbReference type="GO" id="GO:0006508">
    <property type="term" value="P:proteolysis"/>
    <property type="evidence" value="ECO:0007669"/>
    <property type="project" value="UniProtKB-KW"/>
</dbReference>
<dbReference type="Gene3D" id="2.40.260.10">
    <property type="entry name" value="Sortase"/>
    <property type="match status" value="1"/>
</dbReference>
<comment type="caution">
    <text evidence="6">The sequence shown here is derived from an EMBL/GenBank/DDBJ whole genome shotgun (WGS) entry which is preliminary data.</text>
</comment>
<evidence type="ECO:0000313" key="7">
    <source>
        <dbReference type="Proteomes" id="UP000051296"/>
    </source>
</evidence>
<protein>
    <submittedName>
        <fullName evidence="6">Sortase</fullName>
    </submittedName>
</protein>
<feature type="active site" description="Acyl-thioester intermediate" evidence="4">
    <location>
        <position position="200"/>
    </location>
</feature>
<sequence length="240" mass="27073">MTKHKPKQHRYLRRVLYGLLIVISLMMIFHVQLAHFVLSQFQPTVNQASVNRAKKAPKKANYDWQKVKPLTAEQVIKARLQAGKINFIGMVSVPDIGLSVPISQGTDDINLSLGAGTLYENEKMGQGNYALASHFIQGASGKSLLFSPLYYQGKVGQKIYLTDMDQVYTYRATTYRTIKPTDVQWADPVAGKKLITLITCDYTAERGRVIMQGTLEGQQSWDDTPTAIQKSFTKDNRWIK</sequence>
<dbReference type="AlphaFoldDB" id="A0A0R2FXZ1"/>
<evidence type="ECO:0000256" key="5">
    <source>
        <dbReference type="SAM" id="Phobius"/>
    </source>
</evidence>
<dbReference type="Proteomes" id="UP000051296">
    <property type="component" value="Unassembled WGS sequence"/>
</dbReference>
<evidence type="ECO:0000256" key="1">
    <source>
        <dbReference type="ARBA" id="ARBA00022670"/>
    </source>
</evidence>
<keyword evidence="3" id="KW-0788">Thiol protease</keyword>
<gene>
    <name evidence="6" type="ORF">IV68_GL000080</name>
</gene>
<dbReference type="Pfam" id="PF04203">
    <property type="entry name" value="Sortase"/>
    <property type="match status" value="1"/>
</dbReference>
<keyword evidence="7" id="KW-1185">Reference proteome</keyword>
<dbReference type="PATRIC" id="fig|1123500.6.peg.78"/>
<dbReference type="OrthoDB" id="1648028at2"/>
<dbReference type="InParanoid" id="A0A0R2FXZ1"/>
<dbReference type="STRING" id="1123500.GCA_000420365_00423"/>
<dbReference type="GO" id="GO:0008234">
    <property type="term" value="F:cysteine-type peptidase activity"/>
    <property type="evidence" value="ECO:0007669"/>
    <property type="project" value="UniProtKB-KW"/>
</dbReference>
<name>A0A0R2FXZ1_9LACO</name>
<feature type="active site" description="Proton donor/acceptor" evidence="4">
    <location>
        <position position="134"/>
    </location>
</feature>
<evidence type="ECO:0000313" key="6">
    <source>
        <dbReference type="EMBL" id="KRN33282.1"/>
    </source>
</evidence>
<evidence type="ECO:0000256" key="3">
    <source>
        <dbReference type="ARBA" id="ARBA00022807"/>
    </source>
</evidence>
<reference evidence="6 7" key="1">
    <citation type="journal article" date="2015" name="Genome Announc.">
        <title>Expanding the biotechnology potential of lactobacilli through comparative genomics of 213 strains and associated genera.</title>
        <authorList>
            <person name="Sun Z."/>
            <person name="Harris H.M."/>
            <person name="McCann A."/>
            <person name="Guo C."/>
            <person name="Argimon S."/>
            <person name="Zhang W."/>
            <person name="Yang X."/>
            <person name="Jeffery I.B."/>
            <person name="Cooney J.C."/>
            <person name="Kagawa T.F."/>
            <person name="Liu W."/>
            <person name="Song Y."/>
            <person name="Salvetti E."/>
            <person name="Wrobel A."/>
            <person name="Rasinkangas P."/>
            <person name="Parkhill J."/>
            <person name="Rea M.C."/>
            <person name="O'Sullivan O."/>
            <person name="Ritari J."/>
            <person name="Douillard F.P."/>
            <person name="Paul Ross R."/>
            <person name="Yang R."/>
            <person name="Briner A.E."/>
            <person name="Felis G.E."/>
            <person name="de Vos W.M."/>
            <person name="Barrangou R."/>
            <person name="Klaenhammer T.R."/>
            <person name="Caufield P.W."/>
            <person name="Cui Y."/>
            <person name="Zhang H."/>
            <person name="O'Toole P.W."/>
        </authorList>
    </citation>
    <scope>NUCLEOTIDE SEQUENCE [LARGE SCALE GENOMIC DNA]</scope>
    <source>
        <strain evidence="6 7">DSM 20190</strain>
    </source>
</reference>
<dbReference type="InterPro" id="IPR042007">
    <property type="entry name" value="Sortase_A"/>
</dbReference>
<dbReference type="EMBL" id="JQAX01000001">
    <property type="protein sequence ID" value="KRN33282.1"/>
    <property type="molecule type" value="Genomic_DNA"/>
</dbReference>
<keyword evidence="1" id="KW-0645">Protease</keyword>
<keyword evidence="5" id="KW-0472">Membrane</keyword>
<dbReference type="NCBIfam" id="TIGR01076">
    <property type="entry name" value="sortase_fam"/>
    <property type="match status" value="1"/>
</dbReference>
<dbReference type="eggNOG" id="COG3764">
    <property type="taxonomic scope" value="Bacteria"/>
</dbReference>
<keyword evidence="5" id="KW-1133">Transmembrane helix</keyword>
<keyword evidence="5" id="KW-0812">Transmembrane</keyword>
<dbReference type="SUPFAM" id="SSF63817">
    <property type="entry name" value="Sortase"/>
    <property type="match status" value="1"/>
</dbReference>
<dbReference type="InterPro" id="IPR023365">
    <property type="entry name" value="Sortase_dom-sf"/>
</dbReference>